<organism evidence="2 3">
    <name type="scientific">Laccaria amethystina LaAM-08-1</name>
    <dbReference type="NCBI Taxonomy" id="1095629"/>
    <lineage>
        <taxon>Eukaryota</taxon>
        <taxon>Fungi</taxon>
        <taxon>Dikarya</taxon>
        <taxon>Basidiomycota</taxon>
        <taxon>Agaricomycotina</taxon>
        <taxon>Agaricomycetes</taxon>
        <taxon>Agaricomycetidae</taxon>
        <taxon>Agaricales</taxon>
        <taxon>Agaricineae</taxon>
        <taxon>Hydnangiaceae</taxon>
        <taxon>Laccaria</taxon>
    </lineage>
</organism>
<gene>
    <name evidence="2" type="ORF">K443DRAFT_641211</name>
</gene>
<evidence type="ECO:0000256" key="1">
    <source>
        <dbReference type="SAM" id="Phobius"/>
    </source>
</evidence>
<accession>A0A0C9XV03</accession>
<sequence length="325" mass="36413">MTTTSWTLDNTIGALQIGVIFAIFLFGIITLQAHLYFRRFAASDPWKLKVLVGFLRVKTPQSHTILELLHTIGICTELYHSTITLFGQPQKLFRFPILGGITLVGGFITLITQCFFSLRVWRVLPNPYRYIGVFCTVIAVAHWVGSIVLSARLLIAPTREAFKWYWLVTTLLISSVVVDLIITVSMLYYLISQRKNALKRVARLLDQLVAYTIIIDNRDGGPHEHHSAWRGDLFPSHVIKPYVIAQHSQRPISYLALYSNSLLSAFVVSKFNGNLPFQLNLTIGSMSANICAGGSFMDPLSTLRLKLEALQVIGQDVGSHPLLSI</sequence>
<dbReference type="OrthoDB" id="3231781at2759"/>
<dbReference type="EMBL" id="KN838560">
    <property type="protein sequence ID" value="KIK05424.1"/>
    <property type="molecule type" value="Genomic_DNA"/>
</dbReference>
<evidence type="ECO:0000313" key="2">
    <source>
        <dbReference type="EMBL" id="KIK05424.1"/>
    </source>
</evidence>
<proteinExistence type="predicted"/>
<keyword evidence="1" id="KW-1133">Transmembrane helix</keyword>
<feature type="transmembrane region" description="Helical" evidence="1">
    <location>
        <begin position="12"/>
        <end position="37"/>
    </location>
</feature>
<dbReference type="HOGENOM" id="CLU_046025_0_1_1"/>
<evidence type="ECO:0000313" key="3">
    <source>
        <dbReference type="Proteomes" id="UP000054477"/>
    </source>
</evidence>
<dbReference type="AlphaFoldDB" id="A0A0C9XV03"/>
<dbReference type="PANTHER" id="PTHR40465:SF1">
    <property type="entry name" value="DUF6534 DOMAIN-CONTAINING PROTEIN"/>
    <property type="match status" value="1"/>
</dbReference>
<keyword evidence="3" id="KW-1185">Reference proteome</keyword>
<name>A0A0C9XV03_9AGAR</name>
<feature type="transmembrane region" description="Helical" evidence="1">
    <location>
        <begin position="130"/>
        <end position="155"/>
    </location>
</feature>
<keyword evidence="1" id="KW-0472">Membrane</keyword>
<dbReference type="PANTHER" id="PTHR40465">
    <property type="entry name" value="CHROMOSOME 1, WHOLE GENOME SHOTGUN SEQUENCE"/>
    <property type="match status" value="1"/>
</dbReference>
<feature type="transmembrane region" description="Helical" evidence="1">
    <location>
        <begin position="95"/>
        <end position="118"/>
    </location>
</feature>
<protein>
    <submittedName>
        <fullName evidence="2">Uncharacterized protein</fullName>
    </submittedName>
</protein>
<reference evidence="3" key="2">
    <citation type="submission" date="2015-01" db="EMBL/GenBank/DDBJ databases">
        <title>Evolutionary Origins and Diversification of the Mycorrhizal Mutualists.</title>
        <authorList>
            <consortium name="DOE Joint Genome Institute"/>
            <consortium name="Mycorrhizal Genomics Consortium"/>
            <person name="Kohler A."/>
            <person name="Kuo A."/>
            <person name="Nagy L.G."/>
            <person name="Floudas D."/>
            <person name="Copeland A."/>
            <person name="Barry K.W."/>
            <person name="Cichocki N."/>
            <person name="Veneault-Fourrey C."/>
            <person name="LaButti K."/>
            <person name="Lindquist E.A."/>
            <person name="Lipzen A."/>
            <person name="Lundell T."/>
            <person name="Morin E."/>
            <person name="Murat C."/>
            <person name="Riley R."/>
            <person name="Ohm R."/>
            <person name="Sun H."/>
            <person name="Tunlid A."/>
            <person name="Henrissat B."/>
            <person name="Grigoriev I.V."/>
            <person name="Hibbett D.S."/>
            <person name="Martin F."/>
        </authorList>
    </citation>
    <scope>NUCLEOTIDE SEQUENCE [LARGE SCALE GENOMIC DNA]</scope>
    <source>
        <strain evidence="3">LaAM-08-1</strain>
    </source>
</reference>
<dbReference type="Proteomes" id="UP000054477">
    <property type="component" value="Unassembled WGS sequence"/>
</dbReference>
<dbReference type="STRING" id="1095629.A0A0C9XV03"/>
<keyword evidence="1" id="KW-0812">Transmembrane</keyword>
<feature type="transmembrane region" description="Helical" evidence="1">
    <location>
        <begin position="164"/>
        <end position="191"/>
    </location>
</feature>
<reference evidence="2 3" key="1">
    <citation type="submission" date="2014-04" db="EMBL/GenBank/DDBJ databases">
        <authorList>
            <consortium name="DOE Joint Genome Institute"/>
            <person name="Kuo A."/>
            <person name="Kohler A."/>
            <person name="Nagy L.G."/>
            <person name="Floudas D."/>
            <person name="Copeland A."/>
            <person name="Barry K.W."/>
            <person name="Cichocki N."/>
            <person name="Veneault-Fourrey C."/>
            <person name="LaButti K."/>
            <person name="Lindquist E.A."/>
            <person name="Lipzen A."/>
            <person name="Lundell T."/>
            <person name="Morin E."/>
            <person name="Murat C."/>
            <person name="Sun H."/>
            <person name="Tunlid A."/>
            <person name="Henrissat B."/>
            <person name="Grigoriev I.V."/>
            <person name="Hibbett D.S."/>
            <person name="Martin F."/>
            <person name="Nordberg H.P."/>
            <person name="Cantor M.N."/>
            <person name="Hua S.X."/>
        </authorList>
    </citation>
    <scope>NUCLEOTIDE SEQUENCE [LARGE SCALE GENOMIC DNA]</scope>
    <source>
        <strain evidence="2 3">LaAM-08-1</strain>
    </source>
</reference>